<feature type="coiled-coil region" evidence="1">
    <location>
        <begin position="93"/>
        <end position="134"/>
    </location>
</feature>
<dbReference type="Proteomes" id="UP001595840">
    <property type="component" value="Unassembled WGS sequence"/>
</dbReference>
<feature type="compositionally biased region" description="Low complexity" evidence="2">
    <location>
        <begin position="14"/>
        <end position="27"/>
    </location>
</feature>
<feature type="region of interest" description="Disordered" evidence="2">
    <location>
        <begin position="143"/>
        <end position="184"/>
    </location>
</feature>
<organism evidence="3 4">
    <name type="scientific">Simiduia curdlanivorans</name>
    <dbReference type="NCBI Taxonomy" id="1492769"/>
    <lineage>
        <taxon>Bacteria</taxon>
        <taxon>Pseudomonadati</taxon>
        <taxon>Pseudomonadota</taxon>
        <taxon>Gammaproteobacteria</taxon>
        <taxon>Cellvibrionales</taxon>
        <taxon>Cellvibrionaceae</taxon>
        <taxon>Simiduia</taxon>
    </lineage>
</organism>
<gene>
    <name evidence="3" type="ORF">ACFOX3_17315</name>
</gene>
<keyword evidence="4" id="KW-1185">Reference proteome</keyword>
<reference evidence="4" key="1">
    <citation type="journal article" date="2019" name="Int. J. Syst. Evol. Microbiol.">
        <title>The Global Catalogue of Microorganisms (GCM) 10K type strain sequencing project: providing services to taxonomists for standard genome sequencing and annotation.</title>
        <authorList>
            <consortium name="The Broad Institute Genomics Platform"/>
            <consortium name="The Broad Institute Genome Sequencing Center for Infectious Disease"/>
            <person name="Wu L."/>
            <person name="Ma J."/>
        </authorList>
    </citation>
    <scope>NUCLEOTIDE SEQUENCE [LARGE SCALE GENOMIC DNA]</scope>
    <source>
        <strain evidence="4">CECT 8570</strain>
    </source>
</reference>
<accession>A0ABV8V9A3</accession>
<feature type="compositionally biased region" description="Basic and acidic residues" evidence="2">
    <location>
        <begin position="143"/>
        <end position="170"/>
    </location>
</feature>
<evidence type="ECO:0000313" key="3">
    <source>
        <dbReference type="EMBL" id="MFC4364079.1"/>
    </source>
</evidence>
<feature type="region of interest" description="Disordered" evidence="2">
    <location>
        <begin position="1"/>
        <end position="32"/>
    </location>
</feature>
<sequence length="184" mass="20539">MGLFSRNNDDDTSSELLESPGLPSSLDLNEDYFEPELPNKTQATVKSARKAVSYGIEDAISLMRKLPSDNMEVVVSVVKQTLESTQISVDDIIADANDKEERLLNKNTQLEKEIQDLQQQIATRNKQITELLEDHKETVSVRERLQLANDLTEKSQPKPRKPLAEAKPAPEPEASGTNAPHLPH</sequence>
<name>A0ABV8V9A3_9GAMM</name>
<proteinExistence type="predicted"/>
<dbReference type="EMBL" id="JBHSCX010000021">
    <property type="protein sequence ID" value="MFC4364079.1"/>
    <property type="molecule type" value="Genomic_DNA"/>
</dbReference>
<comment type="caution">
    <text evidence="3">The sequence shown here is derived from an EMBL/GenBank/DDBJ whole genome shotgun (WGS) entry which is preliminary data.</text>
</comment>
<keyword evidence="1" id="KW-0175">Coiled coil</keyword>
<evidence type="ECO:0000256" key="1">
    <source>
        <dbReference type="SAM" id="Coils"/>
    </source>
</evidence>
<evidence type="ECO:0000256" key="2">
    <source>
        <dbReference type="SAM" id="MobiDB-lite"/>
    </source>
</evidence>
<protein>
    <submittedName>
        <fullName evidence="3">Uncharacterized protein</fullName>
    </submittedName>
</protein>
<dbReference type="RefSeq" id="WP_290262781.1">
    <property type="nucleotide sequence ID" value="NZ_JAUFQG010000004.1"/>
</dbReference>
<evidence type="ECO:0000313" key="4">
    <source>
        <dbReference type="Proteomes" id="UP001595840"/>
    </source>
</evidence>